<name>A0A9P9RDB7_FUSSL</name>
<dbReference type="AlphaFoldDB" id="A0A9P9RDB7"/>
<organism evidence="1 2">
    <name type="scientific">Fusarium solani</name>
    <name type="common">Filamentous fungus</name>
    <dbReference type="NCBI Taxonomy" id="169388"/>
    <lineage>
        <taxon>Eukaryota</taxon>
        <taxon>Fungi</taxon>
        <taxon>Dikarya</taxon>
        <taxon>Ascomycota</taxon>
        <taxon>Pezizomycotina</taxon>
        <taxon>Sordariomycetes</taxon>
        <taxon>Hypocreomycetidae</taxon>
        <taxon>Hypocreales</taxon>
        <taxon>Nectriaceae</taxon>
        <taxon>Fusarium</taxon>
        <taxon>Fusarium solani species complex</taxon>
    </lineage>
</organism>
<protein>
    <submittedName>
        <fullName evidence="1">Uncharacterized protein</fullName>
    </submittedName>
</protein>
<evidence type="ECO:0000313" key="2">
    <source>
        <dbReference type="Proteomes" id="UP000736672"/>
    </source>
</evidence>
<dbReference type="Proteomes" id="UP000736672">
    <property type="component" value="Unassembled WGS sequence"/>
</dbReference>
<dbReference type="EMBL" id="JAGTJS010000001">
    <property type="protein sequence ID" value="KAH7275391.1"/>
    <property type="molecule type" value="Genomic_DNA"/>
</dbReference>
<keyword evidence="2" id="KW-1185">Reference proteome</keyword>
<comment type="caution">
    <text evidence="1">The sequence shown here is derived from an EMBL/GenBank/DDBJ whole genome shotgun (WGS) entry which is preliminary data.</text>
</comment>
<gene>
    <name evidence="1" type="ORF">B0J15DRAFT_557458</name>
</gene>
<evidence type="ECO:0000313" key="1">
    <source>
        <dbReference type="EMBL" id="KAH7275391.1"/>
    </source>
</evidence>
<accession>A0A9P9RDB7</accession>
<proteinExistence type="predicted"/>
<sequence length="236" mass="25731">MFNYASSPSTIGSDLVTRLHTMKRIEIQPAHHHIIPTKPCLWPSAAAHVPRPSACQPQQRHISTGDSKIFLTARAACSCRANKLLASPAAPGWPGLVDKGWAWLGLRCQSASLCPMYYIHGMLYNRRLRISHPTPLLMPESLVASLSTTPLIKVIATGTASTMDPSHGSTVIFLLLGMAFDRVHAVVNRPVEPLVARSPHSFDVTTSCCSQTRLNIVKMEVVSRVPKAPDSSTLPR</sequence>
<reference evidence="1" key="1">
    <citation type="journal article" date="2021" name="Nat. Commun.">
        <title>Genetic determinants of endophytism in the Arabidopsis root mycobiome.</title>
        <authorList>
            <person name="Mesny F."/>
            <person name="Miyauchi S."/>
            <person name="Thiergart T."/>
            <person name="Pickel B."/>
            <person name="Atanasova L."/>
            <person name="Karlsson M."/>
            <person name="Huettel B."/>
            <person name="Barry K.W."/>
            <person name="Haridas S."/>
            <person name="Chen C."/>
            <person name="Bauer D."/>
            <person name="Andreopoulos W."/>
            <person name="Pangilinan J."/>
            <person name="LaButti K."/>
            <person name="Riley R."/>
            <person name="Lipzen A."/>
            <person name="Clum A."/>
            <person name="Drula E."/>
            <person name="Henrissat B."/>
            <person name="Kohler A."/>
            <person name="Grigoriev I.V."/>
            <person name="Martin F.M."/>
            <person name="Hacquard S."/>
        </authorList>
    </citation>
    <scope>NUCLEOTIDE SEQUENCE</scope>
    <source>
        <strain evidence="1">FSSC 5 MPI-SDFR-AT-0091</strain>
    </source>
</reference>